<proteinExistence type="inferred from homology"/>
<evidence type="ECO:0000256" key="3">
    <source>
        <dbReference type="SAM" id="MobiDB-lite"/>
    </source>
</evidence>
<sequence>MLGQDEILPVDGSASKSNGMVGMTEGSNNRTTSGIQSVEPNAKRGLIDIAAPFESVKEVVSKFGGIVDWKGHRIQTVEVCSSVLPLFAVRKSCRDEGWEGVGVGEGHFGIFIIYLTEVKAI</sequence>
<dbReference type="EMBL" id="JAWXYG010000006">
    <property type="protein sequence ID" value="KAK4270081.1"/>
    <property type="molecule type" value="Genomic_DNA"/>
</dbReference>
<protein>
    <submittedName>
        <fullName evidence="4">Uncharacterized protein</fullName>
    </submittedName>
</protein>
<evidence type="ECO:0000313" key="5">
    <source>
        <dbReference type="Proteomes" id="UP001293593"/>
    </source>
</evidence>
<gene>
    <name evidence="4" type="ORF">QN277_023163</name>
</gene>
<dbReference type="PANTHER" id="PTHR32054">
    <property type="entry name" value="HEAVY CHAIN, PUTATIVE, EXPRESSED-RELATED-RELATED"/>
    <property type="match status" value="1"/>
</dbReference>
<evidence type="ECO:0000313" key="4">
    <source>
        <dbReference type="EMBL" id="KAK4270081.1"/>
    </source>
</evidence>
<feature type="region of interest" description="Disordered" evidence="3">
    <location>
        <begin position="11"/>
        <end position="37"/>
    </location>
</feature>
<feature type="compositionally biased region" description="Polar residues" evidence="3">
    <location>
        <begin position="25"/>
        <end position="37"/>
    </location>
</feature>
<keyword evidence="5" id="KW-1185">Reference proteome</keyword>
<accession>A0AAE1JGM4</accession>
<name>A0AAE1JGM4_9FABA</name>
<reference evidence="4" key="1">
    <citation type="submission" date="2023-10" db="EMBL/GenBank/DDBJ databases">
        <title>Chromosome-level genome of the transformable northern wattle, Acacia crassicarpa.</title>
        <authorList>
            <person name="Massaro I."/>
            <person name="Sinha N.R."/>
            <person name="Poethig S."/>
            <person name="Leichty A.R."/>
        </authorList>
    </citation>
    <scope>NUCLEOTIDE SEQUENCE</scope>
    <source>
        <strain evidence="4">Acra3RX</strain>
        <tissue evidence="4">Leaf</tissue>
    </source>
</reference>
<evidence type="ECO:0000256" key="1">
    <source>
        <dbReference type="ARBA" id="ARBA00005485"/>
    </source>
</evidence>
<dbReference type="GO" id="GO:0009903">
    <property type="term" value="P:chloroplast avoidance movement"/>
    <property type="evidence" value="ECO:0007669"/>
    <property type="project" value="TreeGrafter"/>
</dbReference>
<dbReference type="Pfam" id="PF05701">
    <property type="entry name" value="WEMBL"/>
    <property type="match status" value="1"/>
</dbReference>
<dbReference type="GO" id="GO:0009904">
    <property type="term" value="P:chloroplast accumulation movement"/>
    <property type="evidence" value="ECO:0007669"/>
    <property type="project" value="TreeGrafter"/>
</dbReference>
<dbReference type="AlphaFoldDB" id="A0AAE1JGM4"/>
<dbReference type="PANTHER" id="PTHR32054:SF31">
    <property type="entry name" value="PROTEIN WEAK CHLOROPLAST MOVEMENT UNDER BLUE LIGHT 1"/>
    <property type="match status" value="1"/>
</dbReference>
<dbReference type="Proteomes" id="UP001293593">
    <property type="component" value="Unassembled WGS sequence"/>
</dbReference>
<comment type="caution">
    <text evidence="4">The sequence shown here is derived from an EMBL/GenBank/DDBJ whole genome shotgun (WGS) entry which is preliminary data.</text>
</comment>
<dbReference type="GO" id="GO:0005829">
    <property type="term" value="C:cytosol"/>
    <property type="evidence" value="ECO:0007669"/>
    <property type="project" value="TreeGrafter"/>
</dbReference>
<organism evidence="4 5">
    <name type="scientific">Acacia crassicarpa</name>
    <name type="common">northern wattle</name>
    <dbReference type="NCBI Taxonomy" id="499986"/>
    <lineage>
        <taxon>Eukaryota</taxon>
        <taxon>Viridiplantae</taxon>
        <taxon>Streptophyta</taxon>
        <taxon>Embryophyta</taxon>
        <taxon>Tracheophyta</taxon>
        <taxon>Spermatophyta</taxon>
        <taxon>Magnoliopsida</taxon>
        <taxon>eudicotyledons</taxon>
        <taxon>Gunneridae</taxon>
        <taxon>Pentapetalae</taxon>
        <taxon>rosids</taxon>
        <taxon>fabids</taxon>
        <taxon>Fabales</taxon>
        <taxon>Fabaceae</taxon>
        <taxon>Caesalpinioideae</taxon>
        <taxon>mimosoid clade</taxon>
        <taxon>Acacieae</taxon>
        <taxon>Acacia</taxon>
    </lineage>
</organism>
<comment type="similarity">
    <text evidence="1">Belongs to the WEB family.</text>
</comment>
<keyword evidence="2" id="KW-0175">Coiled coil</keyword>
<evidence type="ECO:0000256" key="2">
    <source>
        <dbReference type="ARBA" id="ARBA00023054"/>
    </source>
</evidence>
<dbReference type="InterPro" id="IPR008545">
    <property type="entry name" value="Web"/>
</dbReference>